<comment type="caution">
    <text evidence="1">The sequence shown here is derived from an EMBL/GenBank/DDBJ whole genome shotgun (WGS) entry which is preliminary data.</text>
</comment>
<dbReference type="AlphaFoldDB" id="A0A0F9L973"/>
<reference evidence="1" key="1">
    <citation type="journal article" date="2015" name="Nature">
        <title>Complex archaea that bridge the gap between prokaryotes and eukaryotes.</title>
        <authorList>
            <person name="Spang A."/>
            <person name="Saw J.H."/>
            <person name="Jorgensen S.L."/>
            <person name="Zaremba-Niedzwiedzka K."/>
            <person name="Martijn J."/>
            <person name="Lind A.E."/>
            <person name="van Eijk R."/>
            <person name="Schleper C."/>
            <person name="Guy L."/>
            <person name="Ettema T.J."/>
        </authorList>
    </citation>
    <scope>NUCLEOTIDE SEQUENCE</scope>
</reference>
<feature type="non-terminal residue" evidence="1">
    <location>
        <position position="1"/>
    </location>
</feature>
<evidence type="ECO:0000313" key="1">
    <source>
        <dbReference type="EMBL" id="KKM24065.1"/>
    </source>
</evidence>
<accession>A0A0F9L973</accession>
<organism evidence="1">
    <name type="scientific">marine sediment metagenome</name>
    <dbReference type="NCBI Taxonomy" id="412755"/>
    <lineage>
        <taxon>unclassified sequences</taxon>
        <taxon>metagenomes</taxon>
        <taxon>ecological metagenomes</taxon>
    </lineage>
</organism>
<proteinExistence type="predicted"/>
<name>A0A0F9L973_9ZZZZ</name>
<sequence length="249" mass="25926">LVALNIAKDAYVSLDAGDDADATSKGLYFRPAADEDVEIINLSVTGTPRILWDNSDDDFNFNKGLDITGNIVVSGTVDGVDIATRDHAKYTDAEAVSAIEAAGLTFAENKGIILDAALSADEKWSGIVEIGTMGFGATVGDLIYLAVADTKWELAKADAAVTSKGKIGICLATVSEDATCNVLLYGKMRSAAFPAFTVGAPVHISAATAGDIVVAAPTGTTNFVVRIIGYGNTAEDLFFCPDNTYVELA</sequence>
<gene>
    <name evidence="1" type="ORF">LCGC14_1608910</name>
</gene>
<protein>
    <submittedName>
        <fullName evidence="1">Uncharacterized protein</fullName>
    </submittedName>
</protein>
<dbReference type="EMBL" id="LAZR01013000">
    <property type="protein sequence ID" value="KKM24065.1"/>
    <property type="molecule type" value="Genomic_DNA"/>
</dbReference>